<organism evidence="1 2">
    <name type="scientific">Lottia gigantea</name>
    <name type="common">Giant owl limpet</name>
    <dbReference type="NCBI Taxonomy" id="225164"/>
    <lineage>
        <taxon>Eukaryota</taxon>
        <taxon>Metazoa</taxon>
        <taxon>Spiralia</taxon>
        <taxon>Lophotrochozoa</taxon>
        <taxon>Mollusca</taxon>
        <taxon>Gastropoda</taxon>
        <taxon>Patellogastropoda</taxon>
        <taxon>Lottioidea</taxon>
        <taxon>Lottiidae</taxon>
        <taxon>Lottia</taxon>
    </lineage>
</organism>
<dbReference type="GO" id="GO:0005654">
    <property type="term" value="C:nucleoplasm"/>
    <property type="evidence" value="ECO:0007669"/>
    <property type="project" value="TreeGrafter"/>
</dbReference>
<evidence type="ECO:0000313" key="1">
    <source>
        <dbReference type="EMBL" id="ESO83047.1"/>
    </source>
</evidence>
<dbReference type="PANTHER" id="PTHR24149:SF14">
    <property type="entry name" value="ANKYRIN REPEAT DOMAIN 12"/>
    <property type="match status" value="1"/>
</dbReference>
<dbReference type="GeneID" id="20233510"/>
<keyword evidence="2" id="KW-1185">Reference proteome</keyword>
<dbReference type="OrthoDB" id="5806726at2759"/>
<dbReference type="InterPro" id="IPR053210">
    <property type="entry name" value="ANKRD12"/>
</dbReference>
<reference evidence="1 2" key="1">
    <citation type="journal article" date="2013" name="Nature">
        <title>Insights into bilaterian evolution from three spiralian genomes.</title>
        <authorList>
            <person name="Simakov O."/>
            <person name="Marletaz F."/>
            <person name="Cho S.J."/>
            <person name="Edsinger-Gonzales E."/>
            <person name="Havlak P."/>
            <person name="Hellsten U."/>
            <person name="Kuo D.H."/>
            <person name="Larsson T."/>
            <person name="Lv J."/>
            <person name="Arendt D."/>
            <person name="Savage R."/>
            <person name="Osoegawa K."/>
            <person name="de Jong P."/>
            <person name="Grimwood J."/>
            <person name="Chapman J.A."/>
            <person name="Shapiro H."/>
            <person name="Aerts A."/>
            <person name="Otillar R.P."/>
            <person name="Terry A.Y."/>
            <person name="Boore J.L."/>
            <person name="Grigoriev I.V."/>
            <person name="Lindberg D.R."/>
            <person name="Seaver E.C."/>
            <person name="Weisblat D.A."/>
            <person name="Putnam N.H."/>
            <person name="Rokhsar D.S."/>
        </authorList>
    </citation>
    <scope>NUCLEOTIDE SEQUENCE [LARGE SCALE GENOMIC DNA]</scope>
</reference>
<dbReference type="AlphaFoldDB" id="V3ZFY9"/>
<dbReference type="Proteomes" id="UP000030746">
    <property type="component" value="Unassembled WGS sequence"/>
</dbReference>
<dbReference type="KEGG" id="lgi:LOTGIDRAFT_134039"/>
<sequence length="227" mass="26587">MPPNPFELFLSIRRQISSRRKNLTAVTPKLPAGYKDYLMVNCTYVLQGNTASTLSLSCPHSVEDPMREFFIEQENARYKLRLQHLIEREKLVLSAEQEILREHGRAARADMNQSTPLSACTVLREEEVYNFLHLDQPEECEKNVRARYNKRQFISWLQDVSDKYEKIKKFLLYRHRHEAESLNAVQKLDWECKLKDLGLCDHNATPVIDELHLPMVTVSDEFDLLPV</sequence>
<dbReference type="EMBL" id="KB203796">
    <property type="protein sequence ID" value="ESO83047.1"/>
    <property type="molecule type" value="Genomic_DNA"/>
</dbReference>
<dbReference type="PANTHER" id="PTHR24149">
    <property type="entry name" value="ANKYRIN REPEAT DOMAIN-CONTAINING PROTEIN 12"/>
    <property type="match status" value="1"/>
</dbReference>
<dbReference type="CTD" id="20233510"/>
<dbReference type="RefSeq" id="XP_009066229.1">
    <property type="nucleotide sequence ID" value="XM_009067981.1"/>
</dbReference>
<evidence type="ECO:0000313" key="2">
    <source>
        <dbReference type="Proteomes" id="UP000030746"/>
    </source>
</evidence>
<evidence type="ECO:0008006" key="3">
    <source>
        <dbReference type="Google" id="ProtNLM"/>
    </source>
</evidence>
<accession>V3ZFY9</accession>
<dbReference type="HOGENOM" id="CLU_081408_0_0_1"/>
<name>V3ZFY9_LOTGI</name>
<dbReference type="STRING" id="225164.V3ZFY9"/>
<dbReference type="OMA" id="HTIEREK"/>
<proteinExistence type="predicted"/>
<protein>
    <recommendedName>
        <fullName evidence="3">Ankyrin repeat domain-containing protein 12</fullName>
    </recommendedName>
</protein>
<gene>
    <name evidence="1" type="ORF">LOTGIDRAFT_134039</name>
</gene>